<feature type="non-terminal residue" evidence="5">
    <location>
        <position position="1"/>
    </location>
</feature>
<evidence type="ECO:0000256" key="2">
    <source>
        <dbReference type="ARBA" id="ARBA00007131"/>
    </source>
</evidence>
<comment type="caution">
    <text evidence="5">The sequence shown here is derived from an EMBL/GenBank/DDBJ whole genome shotgun (WGS) entry which is preliminary data.</text>
</comment>
<accession>X1G5C7</accession>
<organism evidence="5">
    <name type="scientific">marine sediment metagenome</name>
    <dbReference type="NCBI Taxonomy" id="412755"/>
    <lineage>
        <taxon>unclassified sequences</taxon>
        <taxon>metagenomes</taxon>
        <taxon>ecological metagenomes</taxon>
    </lineage>
</organism>
<dbReference type="EMBL" id="BARU01015497">
    <property type="protein sequence ID" value="GAH52442.1"/>
    <property type="molecule type" value="Genomic_DNA"/>
</dbReference>
<dbReference type="SUPFAM" id="SSF52518">
    <property type="entry name" value="Thiamin diphosphate-binding fold (THDP-binding)"/>
    <property type="match status" value="1"/>
</dbReference>
<dbReference type="PANTHER" id="PTHR47514">
    <property type="entry name" value="TRANSKETOLASE N-TERMINAL SECTION-RELATED"/>
    <property type="match status" value="1"/>
</dbReference>
<keyword evidence="3" id="KW-0786">Thiamine pyrophosphate</keyword>
<sequence length="96" mass="10265">LENIRGLEQTVLLRRLGSGFEGHPNCLKLPGLEFSSGSLGQGLGVAIGSALDARLRGKDYRVYCLMGDGEQDEGSIWEGVMCAAHYELGNLVGIID</sequence>
<protein>
    <recommendedName>
        <fullName evidence="4">Transketolase N-terminal domain-containing protein</fullName>
    </recommendedName>
</protein>
<dbReference type="Pfam" id="PF00456">
    <property type="entry name" value="Transketolase_N"/>
    <property type="match status" value="1"/>
</dbReference>
<evidence type="ECO:0000256" key="1">
    <source>
        <dbReference type="ARBA" id="ARBA00001964"/>
    </source>
</evidence>
<name>X1G5C7_9ZZZZ</name>
<dbReference type="InterPro" id="IPR005474">
    <property type="entry name" value="Transketolase_N"/>
</dbReference>
<evidence type="ECO:0000313" key="5">
    <source>
        <dbReference type="EMBL" id="GAH52442.1"/>
    </source>
</evidence>
<comment type="similarity">
    <text evidence="2">Belongs to the transketolase family.</text>
</comment>
<reference evidence="5" key="1">
    <citation type="journal article" date="2014" name="Front. Microbiol.">
        <title>High frequency of phylogenetically diverse reductive dehalogenase-homologous genes in deep subseafloor sedimentary metagenomes.</title>
        <authorList>
            <person name="Kawai M."/>
            <person name="Futagami T."/>
            <person name="Toyoda A."/>
            <person name="Takaki Y."/>
            <person name="Nishi S."/>
            <person name="Hori S."/>
            <person name="Arai W."/>
            <person name="Tsubouchi T."/>
            <person name="Morono Y."/>
            <person name="Uchiyama I."/>
            <person name="Ito T."/>
            <person name="Fujiyama A."/>
            <person name="Inagaki F."/>
            <person name="Takami H."/>
        </authorList>
    </citation>
    <scope>NUCLEOTIDE SEQUENCE</scope>
    <source>
        <strain evidence="5">Expedition CK06-06</strain>
    </source>
</reference>
<proteinExistence type="inferred from homology"/>
<dbReference type="AlphaFoldDB" id="X1G5C7"/>
<evidence type="ECO:0000256" key="3">
    <source>
        <dbReference type="ARBA" id="ARBA00023052"/>
    </source>
</evidence>
<comment type="cofactor">
    <cofactor evidence="1">
        <name>thiamine diphosphate</name>
        <dbReference type="ChEBI" id="CHEBI:58937"/>
    </cofactor>
</comment>
<evidence type="ECO:0000259" key="4">
    <source>
        <dbReference type="Pfam" id="PF00456"/>
    </source>
</evidence>
<dbReference type="Gene3D" id="3.40.50.970">
    <property type="match status" value="1"/>
</dbReference>
<dbReference type="InterPro" id="IPR029061">
    <property type="entry name" value="THDP-binding"/>
</dbReference>
<feature type="non-terminal residue" evidence="5">
    <location>
        <position position="96"/>
    </location>
</feature>
<gene>
    <name evidence="5" type="ORF">S03H2_26597</name>
</gene>
<dbReference type="PANTHER" id="PTHR47514:SF1">
    <property type="entry name" value="TRANSKETOLASE N-TERMINAL SECTION-RELATED"/>
    <property type="match status" value="1"/>
</dbReference>
<feature type="domain" description="Transketolase N-terminal" evidence="4">
    <location>
        <begin position="8"/>
        <end position="96"/>
    </location>
</feature>